<reference evidence="2 3" key="1">
    <citation type="submission" date="2020-01" db="EMBL/GenBank/DDBJ databases">
        <title>Genome sequence of Desulfovibrio aerotolerans DSM 16695(T).</title>
        <authorList>
            <person name="Karnachuk O."/>
            <person name="Avakyan M."/>
            <person name="Mardanov A."/>
            <person name="Kadnikov V."/>
            <person name="Ravin N."/>
        </authorList>
    </citation>
    <scope>NUCLEOTIDE SEQUENCE [LARGE SCALE GENOMIC DNA]</scope>
    <source>
        <strain evidence="2 3">DSM 16695</strain>
    </source>
</reference>
<evidence type="ECO:0000256" key="1">
    <source>
        <dbReference type="SAM" id="Phobius"/>
    </source>
</evidence>
<accession>A0A7C9MN32</accession>
<dbReference type="Proteomes" id="UP000482487">
    <property type="component" value="Unassembled WGS sequence"/>
</dbReference>
<keyword evidence="1" id="KW-0812">Transmembrane</keyword>
<feature type="transmembrane region" description="Helical" evidence="1">
    <location>
        <begin position="13"/>
        <end position="33"/>
    </location>
</feature>
<proteinExistence type="predicted"/>
<keyword evidence="1" id="KW-0472">Membrane</keyword>
<dbReference type="RefSeq" id="WP_160958980.1">
    <property type="nucleotide sequence ID" value="NZ_WVUD01000004.1"/>
</dbReference>
<dbReference type="EMBL" id="WVUD01000004">
    <property type="protein sequence ID" value="MYL82352.1"/>
    <property type="molecule type" value="Genomic_DNA"/>
</dbReference>
<keyword evidence="1" id="KW-1133">Transmembrane helix</keyword>
<sequence length="86" mass="9565">MCTIYGFQFPGGWLLPALILLGLAAAVLLFRLLRSGRRPDFRRGAVADRDDALRILRLRLAEGAITADEFKRLRVAVDPQATDGNR</sequence>
<gene>
    <name evidence="2" type="ORF">GTA51_04265</name>
</gene>
<evidence type="ECO:0000313" key="3">
    <source>
        <dbReference type="Proteomes" id="UP000482487"/>
    </source>
</evidence>
<evidence type="ECO:0000313" key="2">
    <source>
        <dbReference type="EMBL" id="MYL82352.1"/>
    </source>
</evidence>
<protein>
    <submittedName>
        <fullName evidence="2">SHOCT domain-containing protein</fullName>
    </submittedName>
</protein>
<comment type="caution">
    <text evidence="2">The sequence shown here is derived from an EMBL/GenBank/DDBJ whole genome shotgun (WGS) entry which is preliminary data.</text>
</comment>
<keyword evidence="3" id="KW-1185">Reference proteome</keyword>
<dbReference type="AlphaFoldDB" id="A0A7C9MN32"/>
<name>A0A7C9MN32_9BACT</name>
<organism evidence="2 3">
    <name type="scientific">Solidesulfovibrio aerotolerans</name>
    <dbReference type="NCBI Taxonomy" id="295255"/>
    <lineage>
        <taxon>Bacteria</taxon>
        <taxon>Pseudomonadati</taxon>
        <taxon>Thermodesulfobacteriota</taxon>
        <taxon>Desulfovibrionia</taxon>
        <taxon>Desulfovibrionales</taxon>
        <taxon>Desulfovibrionaceae</taxon>
        <taxon>Solidesulfovibrio</taxon>
    </lineage>
</organism>